<evidence type="ECO:0000313" key="3">
    <source>
        <dbReference type="Proteomes" id="UP000005451"/>
    </source>
</evidence>
<dbReference type="RefSeq" id="WP_004812815.1">
    <property type="nucleotide sequence ID" value="NZ_ABXA01000010.1"/>
</dbReference>
<proteinExistence type="predicted"/>
<name>B6W715_9FIRM</name>
<feature type="region of interest" description="Disordered" evidence="1">
    <location>
        <begin position="162"/>
        <end position="192"/>
    </location>
</feature>
<evidence type="ECO:0008006" key="4">
    <source>
        <dbReference type="Google" id="ProtNLM"/>
    </source>
</evidence>
<dbReference type="AlphaFoldDB" id="B6W715"/>
<reference evidence="2 3" key="1">
    <citation type="submission" date="2008-09" db="EMBL/GenBank/DDBJ databases">
        <authorList>
            <person name="Fulton L."/>
            <person name="Clifton S."/>
            <person name="Fulton B."/>
            <person name="Xu J."/>
            <person name="Minx P."/>
            <person name="Pepin K.H."/>
            <person name="Johnson M."/>
            <person name="Thiruvilangam P."/>
            <person name="Bhonagiri V."/>
            <person name="Nash W.E."/>
            <person name="Mardis E.R."/>
            <person name="Wilson R.K."/>
        </authorList>
    </citation>
    <scope>NUCLEOTIDE SEQUENCE [LARGE SCALE GENOMIC DNA]</scope>
    <source>
        <strain evidence="2 3">DSM 7454</strain>
    </source>
</reference>
<gene>
    <name evidence="2" type="ORF">ANHYDRO_00371</name>
</gene>
<dbReference type="InterPro" id="IPR009343">
    <property type="entry name" value="DUF1002"/>
</dbReference>
<dbReference type="Pfam" id="PF06207">
    <property type="entry name" value="DUF1002"/>
    <property type="match status" value="1"/>
</dbReference>
<dbReference type="Proteomes" id="UP000005451">
    <property type="component" value="Unassembled WGS sequence"/>
</dbReference>
<sequence>MKKILKNKWILGLLFAIILSIPQISKANENFDSTKESYMYGIGLNQNQINQVKDKLGLTDDINMASVNGADCEKYLGYRANDYDMISSVSVKKLPKGSGIKVEILTPENISSITQSQYTNAAITSGITDAQIKVASPKVVTGESALVGVYKAIELSGEKVDTQSTQTAQEELGTLKKISDENQENGSFDKDKLDQAVAEVKQNLKEYKDQNGSPADSKQIQVFIQDALKNVNMGDILSNNNIQILVNYFEKYQESPAIDSKNVEENLKKFAGSITEKGKKFYQDNKEDIDKVGNDIKESGLWDKILQFFKDLFSSFTSSDNSNNSSN</sequence>
<dbReference type="EMBL" id="ABXA01000010">
    <property type="protein sequence ID" value="EEB36770.1"/>
    <property type="molecule type" value="Genomic_DNA"/>
</dbReference>
<dbReference type="eggNOG" id="COG4086">
    <property type="taxonomic scope" value="Bacteria"/>
</dbReference>
<comment type="caution">
    <text evidence="2">The sequence shown here is derived from an EMBL/GenBank/DDBJ whole genome shotgun (WGS) entry which is preliminary data.</text>
</comment>
<dbReference type="STRING" id="561177.ANHYDRO_00371"/>
<reference evidence="2 3" key="2">
    <citation type="submission" date="2008-10" db="EMBL/GenBank/DDBJ databases">
        <title>Draft genome sequence of Anaerococcus hydrogenalis (DSM 7454).</title>
        <authorList>
            <person name="Sudarsanam P."/>
            <person name="Ley R."/>
            <person name="Guruge J."/>
            <person name="Turnbaugh P.J."/>
            <person name="Mahowald M."/>
            <person name="Liep D."/>
            <person name="Gordon J."/>
        </authorList>
    </citation>
    <scope>NUCLEOTIDE SEQUENCE [LARGE SCALE GENOMIC DNA]</scope>
    <source>
        <strain evidence="2 3">DSM 7454</strain>
    </source>
</reference>
<accession>B6W715</accession>
<evidence type="ECO:0000256" key="1">
    <source>
        <dbReference type="SAM" id="MobiDB-lite"/>
    </source>
</evidence>
<protein>
    <recommendedName>
        <fullName evidence="4">DUF1002 domain-containing protein</fullName>
    </recommendedName>
</protein>
<evidence type="ECO:0000313" key="2">
    <source>
        <dbReference type="EMBL" id="EEB36770.1"/>
    </source>
</evidence>
<organism evidence="2 3">
    <name type="scientific">Anaerococcus hydrogenalis DSM 7454</name>
    <dbReference type="NCBI Taxonomy" id="561177"/>
    <lineage>
        <taxon>Bacteria</taxon>
        <taxon>Bacillati</taxon>
        <taxon>Bacillota</taxon>
        <taxon>Tissierellia</taxon>
        <taxon>Tissierellales</taxon>
        <taxon>Peptoniphilaceae</taxon>
        <taxon>Anaerococcus</taxon>
    </lineage>
</organism>